<proteinExistence type="predicted"/>
<dbReference type="AlphaFoldDB" id="A0A1I6KQX8"/>
<evidence type="ECO:0000313" key="3">
    <source>
        <dbReference type="Proteomes" id="UP000199062"/>
    </source>
</evidence>
<organism evidence="2 3">
    <name type="scientific">Halomicrobium zhouii</name>
    <dbReference type="NCBI Taxonomy" id="767519"/>
    <lineage>
        <taxon>Archaea</taxon>
        <taxon>Methanobacteriati</taxon>
        <taxon>Methanobacteriota</taxon>
        <taxon>Stenosarchaea group</taxon>
        <taxon>Halobacteria</taxon>
        <taxon>Halobacteriales</taxon>
        <taxon>Haloarculaceae</taxon>
        <taxon>Halomicrobium</taxon>
    </lineage>
</organism>
<feature type="transmembrane region" description="Helical" evidence="1">
    <location>
        <begin position="13"/>
        <end position="30"/>
    </location>
</feature>
<feature type="transmembrane region" description="Helical" evidence="1">
    <location>
        <begin position="37"/>
        <end position="58"/>
    </location>
</feature>
<dbReference type="EMBL" id="FOZK01000001">
    <property type="protein sequence ID" value="SFR93587.1"/>
    <property type="molecule type" value="Genomic_DNA"/>
</dbReference>
<keyword evidence="1" id="KW-0812">Transmembrane</keyword>
<reference evidence="2 3" key="1">
    <citation type="submission" date="2016-10" db="EMBL/GenBank/DDBJ databases">
        <authorList>
            <person name="de Groot N.N."/>
        </authorList>
    </citation>
    <scope>NUCLEOTIDE SEQUENCE [LARGE SCALE GENOMIC DNA]</scope>
    <source>
        <strain evidence="2 3">CGMCC 1.10457</strain>
    </source>
</reference>
<evidence type="ECO:0000313" key="2">
    <source>
        <dbReference type="EMBL" id="SFR93587.1"/>
    </source>
</evidence>
<feature type="transmembrane region" description="Helical" evidence="1">
    <location>
        <begin position="78"/>
        <end position="99"/>
    </location>
</feature>
<accession>A0A1I6KQX8</accession>
<sequence length="143" mass="15021">MSLDVSRRFLDDGTVLVTILGFWAAVGFLFPPVGQSFATNAGTVMALLYAAIRGVALAEHAAPAYSDPTPKGVLGDNATALFAAGPWLLVAWLVVNLPWVHGEYVGQFLRLVAFAFGWTGVAIVVTYAVGIGVAALRDLGTIE</sequence>
<keyword evidence="3" id="KW-1185">Reference proteome</keyword>
<protein>
    <submittedName>
        <fullName evidence="2">Uncharacterized protein</fullName>
    </submittedName>
</protein>
<dbReference type="RefSeq" id="WP_089815025.1">
    <property type="nucleotide sequence ID" value="NZ_FOZK01000001.1"/>
</dbReference>
<keyword evidence="1" id="KW-0472">Membrane</keyword>
<keyword evidence="1" id="KW-1133">Transmembrane helix</keyword>
<feature type="transmembrane region" description="Helical" evidence="1">
    <location>
        <begin position="111"/>
        <end position="136"/>
    </location>
</feature>
<dbReference type="Proteomes" id="UP000199062">
    <property type="component" value="Unassembled WGS sequence"/>
</dbReference>
<dbReference type="STRING" id="767519.SAMN05216559_1328"/>
<name>A0A1I6KQX8_9EURY</name>
<gene>
    <name evidence="2" type="ORF">SAMN05216559_1328</name>
</gene>
<evidence type="ECO:0000256" key="1">
    <source>
        <dbReference type="SAM" id="Phobius"/>
    </source>
</evidence>